<proteinExistence type="predicted"/>
<comment type="caution">
    <text evidence="1">The sequence shown here is derived from an EMBL/GenBank/DDBJ whole genome shotgun (WGS) entry which is preliminary data.</text>
</comment>
<dbReference type="Gene3D" id="3.50.50.60">
    <property type="entry name" value="FAD/NAD(P)-binding domain"/>
    <property type="match status" value="1"/>
</dbReference>
<evidence type="ECO:0000313" key="2">
    <source>
        <dbReference type="Proteomes" id="UP001589610"/>
    </source>
</evidence>
<dbReference type="InterPro" id="IPR036188">
    <property type="entry name" value="FAD/NAD-bd_sf"/>
</dbReference>
<dbReference type="Pfam" id="PF13450">
    <property type="entry name" value="NAD_binding_8"/>
    <property type="match status" value="1"/>
</dbReference>
<sequence>MTDPHEINPRKALELGMDRPISRRDFFDGVIAATGIAAACSLPGVGEWGGSPPALPENLELSPDTSYPPSLTGLRGDTAEALSVPHALRDRRFWPYAGTPEPTGEHYDLVVVGAGISGLGAAHRWLERDPAARILILDNHDDIGGHALRNEFRPTARKGPLVAYGGSRSLERPSAWTPEGKDLLAKLGIRPESLGEPAGQGLYASLGMHDSVFCDRESFPAGDTEKLVVLTPGESPARWIAELPVAEQAKKDLLMLYGNPPDWFPGLSAEEKQARLARLTYSGFLRDVCGVHPDVLAFVRTMPSDEWAYGSDAFGAIDAWGGADEHRYAGFQGLGLDRSKPSRYNSPTVIKEWGAGEPRTRRFPEGNQAIARMMVARMIPGFATATGVADITTARFDYDVLDLPGNRVRVRLSSPVVSAANDGLPGADPGTATGATVGYFDGERVRTVRAGGVIMACWNAMIPYLVGDLPPAQRAALRRSVKVPLLYATVQLRDWRAWRELGIRRARFTGARWCVAELDDPVDLGGYRCPRSPGEPIAVHMVSTPVTPGMSPAHGSVAGRYALIETPYEHLEYSIRDQLTRLLGPGGFDAARDIEAITVNRWGHGYAPEYATPWDLDFYPDGQPPAAVARRPHGRIAIANSDSVPAARADAAVTAAYRAVAELQSRPQGPSGGSVLI</sequence>
<organism evidence="1 2">
    <name type="scientific">Streptosporangium vulgare</name>
    <dbReference type="NCBI Taxonomy" id="46190"/>
    <lineage>
        <taxon>Bacteria</taxon>
        <taxon>Bacillati</taxon>
        <taxon>Actinomycetota</taxon>
        <taxon>Actinomycetes</taxon>
        <taxon>Streptosporangiales</taxon>
        <taxon>Streptosporangiaceae</taxon>
        <taxon>Streptosporangium</taxon>
    </lineage>
</organism>
<dbReference type="SUPFAM" id="SSF51905">
    <property type="entry name" value="FAD/NAD(P)-binding domain"/>
    <property type="match status" value="2"/>
</dbReference>
<reference evidence="1 2" key="1">
    <citation type="submission" date="2024-09" db="EMBL/GenBank/DDBJ databases">
        <authorList>
            <person name="Sun Q."/>
            <person name="Mori K."/>
        </authorList>
    </citation>
    <scope>NUCLEOTIDE SEQUENCE [LARGE SCALE GENOMIC DNA]</scope>
    <source>
        <strain evidence="1 2">JCM 3028</strain>
    </source>
</reference>
<dbReference type="Proteomes" id="UP001589610">
    <property type="component" value="Unassembled WGS sequence"/>
</dbReference>
<dbReference type="RefSeq" id="WP_344745804.1">
    <property type="nucleotide sequence ID" value="NZ_BAAAWW010000077.1"/>
</dbReference>
<protein>
    <submittedName>
        <fullName evidence="1">FAD/NAD(P)-binding protein</fullName>
    </submittedName>
</protein>
<name>A0ABV5T9S9_9ACTN</name>
<keyword evidence="2" id="KW-1185">Reference proteome</keyword>
<gene>
    <name evidence="1" type="ORF">ACFFRH_06290</name>
</gene>
<evidence type="ECO:0000313" key="1">
    <source>
        <dbReference type="EMBL" id="MFB9675091.1"/>
    </source>
</evidence>
<accession>A0ABV5T9S9</accession>
<dbReference type="EMBL" id="JBHMBS010000002">
    <property type="protein sequence ID" value="MFB9675091.1"/>
    <property type="molecule type" value="Genomic_DNA"/>
</dbReference>